<dbReference type="NCBIfam" id="TIGR02055">
    <property type="entry name" value="APS_reductase"/>
    <property type="match status" value="1"/>
</dbReference>
<evidence type="ECO:0000313" key="12">
    <source>
        <dbReference type="EMBL" id="OAR04524.1"/>
    </source>
</evidence>
<dbReference type="OrthoDB" id="9772604at2"/>
<comment type="cofactor">
    <cofactor evidence="10">
        <name>[4Fe-4S] cluster</name>
        <dbReference type="ChEBI" id="CHEBI:49883"/>
    </cofactor>
    <text evidence="10">Binds 1 [4Fe-4S] cluster per subunit.</text>
</comment>
<evidence type="ECO:0000256" key="6">
    <source>
        <dbReference type="ARBA" id="ARBA00024386"/>
    </source>
</evidence>
<dbReference type="InterPro" id="IPR004511">
    <property type="entry name" value="PAPS/APS_Rdtase"/>
</dbReference>
<keyword evidence="3 10" id="KW-0560">Oxidoreductase</keyword>
<evidence type="ECO:0000259" key="11">
    <source>
        <dbReference type="Pfam" id="PF01507"/>
    </source>
</evidence>
<dbReference type="GO" id="GO:0019344">
    <property type="term" value="P:cysteine biosynthetic process"/>
    <property type="evidence" value="ECO:0007669"/>
    <property type="project" value="InterPro"/>
</dbReference>
<proteinExistence type="inferred from homology"/>
<gene>
    <name evidence="10" type="primary">cysH</name>
    <name evidence="12" type="ORF">SA87_10540</name>
</gene>
<keyword evidence="13" id="KW-1185">Reference proteome</keyword>
<accession>A0A132MGU6</accession>
<dbReference type="AlphaFoldDB" id="A0A132MGU6"/>
<dbReference type="NCBIfam" id="NF002537">
    <property type="entry name" value="PRK02090.1"/>
    <property type="match status" value="1"/>
</dbReference>
<dbReference type="RefSeq" id="WP_066200552.1">
    <property type="nucleotide sequence ID" value="NZ_CBCSAS010000040.1"/>
</dbReference>
<dbReference type="GO" id="GO:0046872">
    <property type="term" value="F:metal ion binding"/>
    <property type="evidence" value="ECO:0007669"/>
    <property type="project" value="UniProtKB-KW"/>
</dbReference>
<dbReference type="EMBL" id="JXBB01000014">
    <property type="protein sequence ID" value="OAR04524.1"/>
    <property type="molecule type" value="Genomic_DNA"/>
</dbReference>
<dbReference type="EC" id="1.8.4.10" evidence="6 10"/>
<evidence type="ECO:0000313" key="13">
    <source>
        <dbReference type="Proteomes" id="UP000243024"/>
    </source>
</evidence>
<dbReference type="InterPro" id="IPR014729">
    <property type="entry name" value="Rossmann-like_a/b/a_fold"/>
</dbReference>
<dbReference type="Proteomes" id="UP000243024">
    <property type="component" value="Unassembled WGS sequence"/>
</dbReference>
<comment type="function">
    <text evidence="4 10">Catalyzes the formation of sulfite from adenosine 5'-phosphosulfate (APS) using thioredoxin as an electron donor.</text>
</comment>
<dbReference type="Gene3D" id="3.40.50.620">
    <property type="entry name" value="HUPs"/>
    <property type="match status" value="1"/>
</dbReference>
<evidence type="ECO:0000256" key="8">
    <source>
        <dbReference type="ARBA" id="ARBA00030894"/>
    </source>
</evidence>
<dbReference type="GO" id="GO:0005737">
    <property type="term" value="C:cytoplasm"/>
    <property type="evidence" value="ECO:0007669"/>
    <property type="project" value="UniProtKB-SubCell"/>
</dbReference>
<dbReference type="NCBIfam" id="TIGR00434">
    <property type="entry name" value="cysH"/>
    <property type="match status" value="1"/>
</dbReference>
<reference evidence="12 13" key="1">
    <citation type="submission" date="2015-09" db="EMBL/GenBank/DDBJ databases">
        <title>Draft genome sequence of Hydrogenibacillus schlegelii DSM 2000.</title>
        <authorList>
            <person name="Hemp J."/>
        </authorList>
    </citation>
    <scope>NUCLEOTIDE SEQUENCE [LARGE SCALE GENOMIC DNA]</scope>
    <source>
        <strain evidence="12 13">MA 48</strain>
    </source>
</reference>
<comment type="subcellular location">
    <subcellularLocation>
        <location evidence="10">Cytoplasm</location>
    </subcellularLocation>
</comment>
<dbReference type="HAMAP" id="MF_00063">
    <property type="entry name" value="CysH"/>
    <property type="match status" value="1"/>
</dbReference>
<keyword evidence="10" id="KW-0408">Iron</keyword>
<evidence type="ECO:0000256" key="10">
    <source>
        <dbReference type="HAMAP-Rule" id="MF_00063"/>
    </source>
</evidence>
<evidence type="ECO:0000256" key="9">
    <source>
        <dbReference type="ARBA" id="ARBA00032041"/>
    </source>
</evidence>
<feature type="active site" description="Nucleophile; cysteine thiosulfonate intermediate" evidence="10">
    <location>
        <position position="228"/>
    </location>
</feature>
<evidence type="ECO:0000256" key="5">
    <source>
        <dbReference type="ARBA" id="ARBA00024327"/>
    </source>
</evidence>
<keyword evidence="10" id="KW-0411">Iron-sulfur</keyword>
<organism evidence="12 13">
    <name type="scientific">Hydrogenibacillus schlegelii</name>
    <name type="common">Bacillus schlegelii</name>
    <dbReference type="NCBI Taxonomy" id="1484"/>
    <lineage>
        <taxon>Bacteria</taxon>
        <taxon>Bacillati</taxon>
        <taxon>Bacillota</taxon>
        <taxon>Bacilli</taxon>
        <taxon>Bacillales</taxon>
        <taxon>Bacillales Family X. Incertae Sedis</taxon>
        <taxon>Hydrogenibacillus</taxon>
    </lineage>
</organism>
<evidence type="ECO:0000256" key="7">
    <source>
        <dbReference type="ARBA" id="ARBA00029514"/>
    </source>
</evidence>
<evidence type="ECO:0000256" key="4">
    <source>
        <dbReference type="ARBA" id="ARBA00024298"/>
    </source>
</evidence>
<dbReference type="Pfam" id="PF01507">
    <property type="entry name" value="PAPS_reduct"/>
    <property type="match status" value="1"/>
</dbReference>
<dbReference type="GO" id="GO:0043866">
    <property type="term" value="F:adenylyl-sulfate reductase (thioredoxin) activity"/>
    <property type="evidence" value="ECO:0007669"/>
    <property type="project" value="UniProtKB-EC"/>
</dbReference>
<dbReference type="GO" id="GO:0004604">
    <property type="term" value="F:phosphoadenylyl-sulfate reductase (thioredoxin) activity"/>
    <property type="evidence" value="ECO:0007669"/>
    <property type="project" value="UniProtKB-UniRule"/>
</dbReference>
<comment type="caution">
    <text evidence="12">The sequence shown here is derived from an EMBL/GenBank/DDBJ whole genome shotgun (WGS) entry which is preliminary data.</text>
</comment>
<evidence type="ECO:0000256" key="3">
    <source>
        <dbReference type="ARBA" id="ARBA00023002"/>
    </source>
</evidence>
<dbReference type="GO" id="GO:0051539">
    <property type="term" value="F:4 iron, 4 sulfur cluster binding"/>
    <property type="evidence" value="ECO:0007669"/>
    <property type="project" value="UniProtKB-UniRule"/>
</dbReference>
<protein>
    <recommendedName>
        <fullName evidence="7 10">Adenosine 5'-phosphosulfate reductase</fullName>
        <shortName evidence="10">APS reductase</shortName>
        <ecNumber evidence="6 10">1.8.4.10</ecNumber>
    </recommendedName>
    <alternativeName>
        <fullName evidence="9 10">5'-adenylylsulfate reductase</fullName>
    </alternativeName>
    <alternativeName>
        <fullName evidence="8 10">Thioredoxin-dependent 5'-adenylylsulfate reductase</fullName>
    </alternativeName>
</protein>
<feature type="domain" description="Phosphoadenosine phosphosulphate reductase" evidence="11">
    <location>
        <begin position="37"/>
        <end position="208"/>
    </location>
</feature>
<comment type="pathway">
    <text evidence="5 10">Sulfur metabolism; hydrogen sulfide biosynthesis; sulfite from sulfate.</text>
</comment>
<feature type="binding site" evidence="10">
    <location>
        <position position="119"/>
    </location>
    <ligand>
        <name>[4Fe-4S] cluster</name>
        <dbReference type="ChEBI" id="CHEBI:49883"/>
    </ligand>
</feature>
<dbReference type="SUPFAM" id="SSF52402">
    <property type="entry name" value="Adenine nucleotide alpha hydrolases-like"/>
    <property type="match status" value="1"/>
</dbReference>
<dbReference type="InterPro" id="IPR011798">
    <property type="entry name" value="APS_reductase"/>
</dbReference>
<dbReference type="InterPro" id="IPR002500">
    <property type="entry name" value="PAPS_reduct_dom"/>
</dbReference>
<comment type="similarity">
    <text evidence="1 10">Belongs to the PAPS reductase family. CysH subfamily.</text>
</comment>
<keyword evidence="10" id="KW-0479">Metal-binding</keyword>
<keyword evidence="2 10" id="KW-0963">Cytoplasm</keyword>
<dbReference type="PIRSF" id="PIRSF000857">
    <property type="entry name" value="PAPS_reductase"/>
    <property type="match status" value="1"/>
</dbReference>
<dbReference type="GO" id="GO:0019379">
    <property type="term" value="P:sulfate assimilation, phosphoadenylyl sulfate reduction by phosphoadenylyl-sulfate reductase (thioredoxin)"/>
    <property type="evidence" value="ECO:0007669"/>
    <property type="project" value="UniProtKB-UniRule"/>
</dbReference>
<name>A0A132MGU6_HYDSH</name>
<dbReference type="STRING" id="1484.SA87_10540"/>
<comment type="catalytic activity">
    <reaction evidence="10">
        <text>[thioredoxin]-disulfide + sulfite + AMP + 2 H(+) = adenosine 5'-phosphosulfate + [thioredoxin]-dithiol</text>
        <dbReference type="Rhea" id="RHEA:21976"/>
        <dbReference type="Rhea" id="RHEA-COMP:10698"/>
        <dbReference type="Rhea" id="RHEA-COMP:10700"/>
        <dbReference type="ChEBI" id="CHEBI:15378"/>
        <dbReference type="ChEBI" id="CHEBI:17359"/>
        <dbReference type="ChEBI" id="CHEBI:29950"/>
        <dbReference type="ChEBI" id="CHEBI:50058"/>
        <dbReference type="ChEBI" id="CHEBI:58243"/>
        <dbReference type="ChEBI" id="CHEBI:456215"/>
        <dbReference type="EC" id="1.8.4.10"/>
    </reaction>
</comment>
<evidence type="ECO:0000256" key="1">
    <source>
        <dbReference type="ARBA" id="ARBA00009732"/>
    </source>
</evidence>
<dbReference type="GO" id="GO:0070814">
    <property type="term" value="P:hydrogen sulfide biosynthetic process"/>
    <property type="evidence" value="ECO:0007669"/>
    <property type="project" value="UniProtKB-UniRule"/>
</dbReference>
<feature type="binding site" evidence="10">
    <location>
        <position position="205"/>
    </location>
    <ligand>
        <name>[4Fe-4S] cluster</name>
        <dbReference type="ChEBI" id="CHEBI:49883"/>
    </ligand>
</feature>
<dbReference type="PANTHER" id="PTHR46509:SF1">
    <property type="entry name" value="PHOSPHOADENOSINE PHOSPHOSULFATE REDUCTASE"/>
    <property type="match status" value="1"/>
</dbReference>
<dbReference type="PANTHER" id="PTHR46509">
    <property type="entry name" value="PHOSPHOADENOSINE PHOSPHOSULFATE REDUCTASE"/>
    <property type="match status" value="1"/>
</dbReference>
<dbReference type="CDD" id="cd23945">
    <property type="entry name" value="PAPS_reductase"/>
    <property type="match status" value="1"/>
</dbReference>
<feature type="binding site" evidence="10">
    <location>
        <position position="202"/>
    </location>
    <ligand>
        <name>[4Fe-4S] cluster</name>
        <dbReference type="ChEBI" id="CHEBI:49883"/>
    </ligand>
</feature>
<feature type="binding site" evidence="10">
    <location>
        <position position="120"/>
    </location>
    <ligand>
        <name>[4Fe-4S] cluster</name>
        <dbReference type="ChEBI" id="CHEBI:49883"/>
    </ligand>
</feature>
<sequence>MADLVLDPEEIRSLAETLRDAPPEEILRTALERIPRLALACSFGAEDMVILDLLMKIDPEASVFYLDTDLFFPETYALRDEAVRRYGIPNLRRIRPDLSLEAQAAEYGEALWSRDPDLCCYLRKVQPLEQVLAGLDGWITGIRREQAPTRARAEVFEIDGKFGVVKVNPLAYWTWDDVWNYIRAHDVPYNPLHDRGYPSIGCAPCTRPVQPGENLRAGRWSPFDKTECGLHG</sequence>
<evidence type="ECO:0000256" key="2">
    <source>
        <dbReference type="ARBA" id="ARBA00022490"/>
    </source>
</evidence>